<accession>A0ABM8CWV5</accession>
<protein>
    <submittedName>
        <fullName evidence="2">Uncharacterized protein</fullName>
    </submittedName>
</protein>
<sequence>MAVPAMAIGVTNWAASTTGSVAPLGGAPRVSVSVVTVDMDTPWGGGRVGSARREDFGMREVPPG</sequence>
<proteinExistence type="predicted"/>
<dbReference type="Proteomes" id="UP001317870">
    <property type="component" value="Chromosome"/>
</dbReference>
<reference evidence="2 3" key="1">
    <citation type="submission" date="2022-11" db="EMBL/GenBank/DDBJ databases">
        <title>Genome Sequencing of Nocardia sp. ON39_IFM12276 and assembly.</title>
        <authorList>
            <person name="Shimojima M."/>
            <person name="Toyokawa M."/>
            <person name="Uesaka K."/>
        </authorList>
    </citation>
    <scope>NUCLEOTIDE SEQUENCE [LARGE SCALE GENOMIC DNA]</scope>
    <source>
        <strain evidence="2 3">IFM 12276</strain>
    </source>
</reference>
<evidence type="ECO:0000313" key="2">
    <source>
        <dbReference type="EMBL" id="BDT99475.1"/>
    </source>
</evidence>
<organism evidence="2 3">
    <name type="scientific">Nocardia sputorum</name>
    <dbReference type="NCBI Taxonomy" id="2984338"/>
    <lineage>
        <taxon>Bacteria</taxon>
        <taxon>Bacillati</taxon>
        <taxon>Actinomycetota</taxon>
        <taxon>Actinomycetes</taxon>
        <taxon>Mycobacteriales</taxon>
        <taxon>Nocardiaceae</taxon>
        <taxon>Nocardia</taxon>
    </lineage>
</organism>
<dbReference type="EMBL" id="AP026978">
    <property type="protein sequence ID" value="BDT99475.1"/>
    <property type="molecule type" value="Genomic_DNA"/>
</dbReference>
<gene>
    <name evidence="2" type="ORF">IFM12276_25040</name>
</gene>
<keyword evidence="3" id="KW-1185">Reference proteome</keyword>
<name>A0ABM8CWV5_9NOCA</name>
<evidence type="ECO:0000256" key="1">
    <source>
        <dbReference type="SAM" id="MobiDB-lite"/>
    </source>
</evidence>
<evidence type="ECO:0000313" key="3">
    <source>
        <dbReference type="Proteomes" id="UP001317870"/>
    </source>
</evidence>
<feature type="region of interest" description="Disordered" evidence="1">
    <location>
        <begin position="45"/>
        <end position="64"/>
    </location>
</feature>